<gene>
    <name evidence="4" type="ORF">BPA01_51330</name>
</gene>
<dbReference type="Gene3D" id="3.40.50.2300">
    <property type="match status" value="1"/>
</dbReference>
<evidence type="ECO:0000259" key="3">
    <source>
        <dbReference type="PROSITE" id="PS50110"/>
    </source>
</evidence>
<evidence type="ECO:0000256" key="2">
    <source>
        <dbReference type="PROSITE-ProRule" id="PRU00169"/>
    </source>
</evidence>
<organism evidence="4 5">
    <name type="scientific">Brevibacillus parabrevis</name>
    <dbReference type="NCBI Taxonomy" id="54914"/>
    <lineage>
        <taxon>Bacteria</taxon>
        <taxon>Bacillati</taxon>
        <taxon>Bacillota</taxon>
        <taxon>Bacilli</taxon>
        <taxon>Bacillales</taxon>
        <taxon>Paenibacillaceae</taxon>
        <taxon>Brevibacillus</taxon>
    </lineage>
</organism>
<dbReference type="GeneID" id="87611218"/>
<proteinExistence type="predicted"/>
<dbReference type="Pfam" id="PF00072">
    <property type="entry name" value="Response_reg"/>
    <property type="match status" value="1"/>
</dbReference>
<evidence type="ECO:0000256" key="1">
    <source>
        <dbReference type="ARBA" id="ARBA00022553"/>
    </source>
</evidence>
<comment type="caution">
    <text evidence="4">The sequence shown here is derived from an EMBL/GenBank/DDBJ whole genome shotgun (WGS) entry which is preliminary data.</text>
</comment>
<dbReference type="GO" id="GO:0000160">
    <property type="term" value="P:phosphorelay signal transduction system"/>
    <property type="evidence" value="ECO:0007669"/>
    <property type="project" value="InterPro"/>
</dbReference>
<keyword evidence="1 2" id="KW-0597">Phosphoprotein</keyword>
<dbReference type="AlphaFoldDB" id="A0A4Y3PQ61"/>
<dbReference type="EMBL" id="BJMH01000045">
    <property type="protein sequence ID" value="GEB35553.1"/>
    <property type="molecule type" value="Genomic_DNA"/>
</dbReference>
<dbReference type="PROSITE" id="PS50110">
    <property type="entry name" value="RESPONSE_REGULATORY"/>
    <property type="match status" value="1"/>
</dbReference>
<dbReference type="PANTHER" id="PTHR44591">
    <property type="entry name" value="STRESS RESPONSE REGULATOR PROTEIN 1"/>
    <property type="match status" value="1"/>
</dbReference>
<keyword evidence="5" id="KW-1185">Reference proteome</keyword>
<evidence type="ECO:0000313" key="4">
    <source>
        <dbReference type="EMBL" id="GEB35553.1"/>
    </source>
</evidence>
<dbReference type="Proteomes" id="UP000316882">
    <property type="component" value="Unassembled WGS sequence"/>
</dbReference>
<dbReference type="PANTHER" id="PTHR44591:SF3">
    <property type="entry name" value="RESPONSE REGULATORY DOMAIN-CONTAINING PROTEIN"/>
    <property type="match status" value="1"/>
</dbReference>
<feature type="domain" description="Response regulatory" evidence="3">
    <location>
        <begin position="3"/>
        <end position="119"/>
    </location>
</feature>
<dbReference type="RefSeq" id="WP_122966536.1">
    <property type="nucleotide sequence ID" value="NZ_BJMH01000045.1"/>
</dbReference>
<dbReference type="InterPro" id="IPR050595">
    <property type="entry name" value="Bact_response_regulator"/>
</dbReference>
<evidence type="ECO:0000313" key="5">
    <source>
        <dbReference type="Proteomes" id="UP000316882"/>
    </source>
</evidence>
<dbReference type="SUPFAM" id="SSF52172">
    <property type="entry name" value="CheY-like"/>
    <property type="match status" value="1"/>
</dbReference>
<accession>A0A4Y3PQ61</accession>
<sequence length="120" mass="13510">MATILLAEDEAVLRMLIGDTLEDEGHQLDIVCDGEEALQKIGQNQYDLVILDYMMPKLTGFDVLTQMKQMPEKQSVKVLILSAKSQHAEQEKMRSAGADDFMPKPFSPLELVRKVEDMLA</sequence>
<dbReference type="InterPro" id="IPR001789">
    <property type="entry name" value="Sig_transdc_resp-reg_receiver"/>
</dbReference>
<name>A0A4Y3PQ61_BREPA</name>
<dbReference type="SMART" id="SM00448">
    <property type="entry name" value="REC"/>
    <property type="match status" value="1"/>
</dbReference>
<dbReference type="STRING" id="54914.AV540_00120"/>
<reference evidence="4 5" key="1">
    <citation type="submission" date="2019-06" db="EMBL/GenBank/DDBJ databases">
        <title>Whole genome shotgun sequence of Brevibacillus parabrevis NBRC 12334.</title>
        <authorList>
            <person name="Hosoyama A."/>
            <person name="Uohara A."/>
            <person name="Ohji S."/>
            <person name="Ichikawa N."/>
        </authorList>
    </citation>
    <scope>NUCLEOTIDE SEQUENCE [LARGE SCALE GENOMIC DNA]</scope>
    <source>
        <strain evidence="4 5">NBRC 12334</strain>
    </source>
</reference>
<dbReference type="InterPro" id="IPR011006">
    <property type="entry name" value="CheY-like_superfamily"/>
</dbReference>
<protein>
    <recommendedName>
        <fullName evidence="3">Response regulatory domain-containing protein</fullName>
    </recommendedName>
</protein>
<feature type="modified residue" description="4-aspartylphosphate" evidence="2">
    <location>
        <position position="52"/>
    </location>
</feature>